<name>A0A2A4JLC3_HELVI</name>
<sequence length="171" mass="18534">MYPILPTSPPFHTTPHITNHAPSANQGTPQLRTLTFISGGQLIAPSTKHTHNALTLPPPLYRSKYLHFNISAMACSDTYSFEHSVRSSTIISYDLSAETSCPNTALAGATRILQRSKTGDSSALRTTRVCAAREPPDRTSARCSSCPTPALRCAPPRPARARAADTSYTYF</sequence>
<accession>A0A2A4JLC3</accession>
<dbReference type="EMBL" id="NWSH01001187">
    <property type="protein sequence ID" value="PCG72210.1"/>
    <property type="molecule type" value="Genomic_DNA"/>
</dbReference>
<gene>
    <name evidence="1" type="ORF">B5V51_1048</name>
</gene>
<evidence type="ECO:0000313" key="1">
    <source>
        <dbReference type="EMBL" id="PCG72210.1"/>
    </source>
</evidence>
<dbReference type="AlphaFoldDB" id="A0A2A4JLC3"/>
<reference evidence="1" key="1">
    <citation type="submission" date="2017-09" db="EMBL/GenBank/DDBJ databases">
        <title>Contemporary evolution of a Lepidopteran species, Heliothis virescens, in response to modern agricultural practices.</title>
        <authorList>
            <person name="Fritz M.L."/>
            <person name="Deyonke A.M."/>
            <person name="Papanicolaou A."/>
            <person name="Micinski S."/>
            <person name="Westbrook J."/>
            <person name="Gould F."/>
        </authorList>
    </citation>
    <scope>NUCLEOTIDE SEQUENCE [LARGE SCALE GENOMIC DNA]</scope>
    <source>
        <strain evidence="1">HvINT-</strain>
        <tissue evidence="1">Whole body</tissue>
    </source>
</reference>
<proteinExistence type="predicted"/>
<organism evidence="1">
    <name type="scientific">Heliothis virescens</name>
    <name type="common">Tobacco budworm moth</name>
    <dbReference type="NCBI Taxonomy" id="7102"/>
    <lineage>
        <taxon>Eukaryota</taxon>
        <taxon>Metazoa</taxon>
        <taxon>Ecdysozoa</taxon>
        <taxon>Arthropoda</taxon>
        <taxon>Hexapoda</taxon>
        <taxon>Insecta</taxon>
        <taxon>Pterygota</taxon>
        <taxon>Neoptera</taxon>
        <taxon>Endopterygota</taxon>
        <taxon>Lepidoptera</taxon>
        <taxon>Glossata</taxon>
        <taxon>Ditrysia</taxon>
        <taxon>Noctuoidea</taxon>
        <taxon>Noctuidae</taxon>
        <taxon>Heliothinae</taxon>
        <taxon>Heliothis</taxon>
    </lineage>
</organism>
<protein>
    <submittedName>
        <fullName evidence="1">Uncharacterized protein</fullName>
    </submittedName>
</protein>
<comment type="caution">
    <text evidence="1">The sequence shown here is derived from an EMBL/GenBank/DDBJ whole genome shotgun (WGS) entry which is preliminary data.</text>
</comment>